<dbReference type="Gene3D" id="1.10.10.730">
    <property type="entry name" value="KorB DNA-binding domain"/>
    <property type="match status" value="1"/>
</dbReference>
<proteinExistence type="predicted"/>
<keyword evidence="3" id="KW-1185">Reference proteome</keyword>
<evidence type="ECO:0000259" key="1">
    <source>
        <dbReference type="Pfam" id="PF08535"/>
    </source>
</evidence>
<protein>
    <submittedName>
        <fullName evidence="2">KorB domain-containing protein</fullName>
    </submittedName>
</protein>
<dbReference type="InterPro" id="IPR042075">
    <property type="entry name" value="KorB_DNA-db"/>
</dbReference>
<dbReference type="InterPro" id="IPR013741">
    <property type="entry name" value="KorB_domain"/>
</dbReference>
<dbReference type="Proteomes" id="UP001456224">
    <property type="component" value="Chromosome"/>
</dbReference>
<dbReference type="EMBL" id="CP148753">
    <property type="protein sequence ID" value="WXR73325.1"/>
    <property type="molecule type" value="Genomic_DNA"/>
</dbReference>
<reference evidence="2 3" key="1">
    <citation type="submission" date="2024-03" db="EMBL/GenBank/DDBJ databases">
        <title>Reference genomes for the five species model microbial community.</title>
        <authorList>
            <person name="Padfield D."/>
        </authorList>
    </citation>
    <scope>NUCLEOTIDE SEQUENCE [LARGE SCALE GENOMIC DNA]</scope>
    <source>
        <strain evidence="2 3">AB1</strain>
    </source>
</reference>
<dbReference type="RefSeq" id="WP_338879523.1">
    <property type="nucleotide sequence ID" value="NZ_CP148753.1"/>
</dbReference>
<feature type="domain" description="Repressor KorB" evidence="1">
    <location>
        <begin position="1"/>
        <end position="30"/>
    </location>
</feature>
<accession>A0ABZ2RZ62</accession>
<dbReference type="SUPFAM" id="SSF109709">
    <property type="entry name" value="KorB DNA-binding domain-like"/>
    <property type="match status" value="1"/>
</dbReference>
<gene>
    <name evidence="2" type="ORF">WHX56_27450</name>
</gene>
<evidence type="ECO:0000313" key="2">
    <source>
        <dbReference type="EMBL" id="WXR73325.1"/>
    </source>
</evidence>
<dbReference type="Pfam" id="PF08535">
    <property type="entry name" value="KorB"/>
    <property type="match status" value="1"/>
</dbReference>
<evidence type="ECO:0000313" key="3">
    <source>
        <dbReference type="Proteomes" id="UP001456224"/>
    </source>
</evidence>
<sequence>MSQADLARVLGKSKAWVSQHAAMHALPDPIWGQRQQGQA</sequence>
<name>A0ABZ2RZ62_9BURK</name>
<organism evidence="2 3">
    <name type="scientific">Achromobacter veterisilvae</name>
    <dbReference type="NCBI Taxonomy" id="2069367"/>
    <lineage>
        <taxon>Bacteria</taxon>
        <taxon>Pseudomonadati</taxon>
        <taxon>Pseudomonadota</taxon>
        <taxon>Betaproteobacteria</taxon>
        <taxon>Burkholderiales</taxon>
        <taxon>Alcaligenaceae</taxon>
        <taxon>Achromobacter</taxon>
    </lineage>
</organism>